<keyword evidence="2" id="KW-0472">Membrane</keyword>
<evidence type="ECO:0000256" key="1">
    <source>
        <dbReference type="SAM" id="MobiDB-lite"/>
    </source>
</evidence>
<dbReference type="Proteomes" id="UP000037729">
    <property type="component" value="Unassembled WGS sequence"/>
</dbReference>
<evidence type="ECO:0000313" key="3">
    <source>
        <dbReference type="EMBL" id="KOX93378.1"/>
    </source>
</evidence>
<gene>
    <name evidence="3" type="ORF">AMS69_05445</name>
</gene>
<keyword evidence="2" id="KW-1133">Transmembrane helix</keyword>
<feature type="transmembrane region" description="Helical" evidence="2">
    <location>
        <begin position="110"/>
        <end position="127"/>
    </location>
</feature>
<evidence type="ECO:0000313" key="4">
    <source>
        <dbReference type="Proteomes" id="UP000037729"/>
    </source>
</evidence>
<protein>
    <submittedName>
        <fullName evidence="3">Uncharacterized protein</fullName>
    </submittedName>
</protein>
<name>A0A0M9AKL9_9EURY</name>
<feature type="region of interest" description="Disordered" evidence="1">
    <location>
        <begin position="76"/>
        <end position="98"/>
    </location>
</feature>
<reference evidence="3 4" key="1">
    <citation type="submission" date="2015-08" db="EMBL/GenBank/DDBJ databases">
        <title>Genomes of Isolates from Cabo Rojo, PR.</title>
        <authorList>
            <person name="Sanchez-Nieves R.L."/>
            <person name="Montalvo-Rodriguez R."/>
        </authorList>
    </citation>
    <scope>NUCLEOTIDE SEQUENCE [LARGE SCALE GENOMIC DNA]</scope>
    <source>
        <strain evidence="3 4">SL3</strain>
    </source>
</reference>
<keyword evidence="2" id="KW-0812">Transmembrane</keyword>
<dbReference type="OrthoDB" id="377504at2157"/>
<organism evidence="3 4">
    <name type="scientific">Haloarcula rubripromontorii</name>
    <dbReference type="NCBI Taxonomy" id="1705562"/>
    <lineage>
        <taxon>Archaea</taxon>
        <taxon>Methanobacteriati</taxon>
        <taxon>Methanobacteriota</taxon>
        <taxon>Stenosarchaea group</taxon>
        <taxon>Halobacteria</taxon>
        <taxon>Halobacteriales</taxon>
        <taxon>Haloarculaceae</taxon>
        <taxon>Haloarcula</taxon>
    </lineage>
</organism>
<dbReference type="AlphaFoldDB" id="A0A0M9AKL9"/>
<dbReference type="PATRIC" id="fig|1705562.3.peg.2141"/>
<comment type="caution">
    <text evidence="3">The sequence shown here is derived from an EMBL/GenBank/DDBJ whole genome shotgun (WGS) entry which is preliminary data.</text>
</comment>
<dbReference type="RefSeq" id="WP_053967081.1">
    <property type="nucleotide sequence ID" value="NZ_LIUF01000002.1"/>
</dbReference>
<feature type="transmembrane region" description="Helical" evidence="2">
    <location>
        <begin position="139"/>
        <end position="160"/>
    </location>
</feature>
<dbReference type="EMBL" id="LIUF01000002">
    <property type="protein sequence ID" value="KOX93378.1"/>
    <property type="molecule type" value="Genomic_DNA"/>
</dbReference>
<proteinExistence type="predicted"/>
<sequence length="176" mass="20116">MTGDTEAGHRILEILYEDHFGDDDTNLSSDDIAGTIDDVDESQVNQILGNLHQAELVDKTGTPKLTSEGIKVVLDQKEREERQNEREERKAERAERQEDRKREIRINKSVAYLTIALVLAGGFQGVARNLVYFSEWERLIYSLIGAAVIFGLTLLFLLYVNWWDVEEESQSQSQTQ</sequence>
<keyword evidence="4" id="KW-1185">Reference proteome</keyword>
<accession>A0A0M9AKL9</accession>
<evidence type="ECO:0000256" key="2">
    <source>
        <dbReference type="SAM" id="Phobius"/>
    </source>
</evidence>